<feature type="domain" description="Aminotransferase class I/classII large" evidence="4">
    <location>
        <begin position="361"/>
        <end position="658"/>
    </location>
</feature>
<name>A0A8T2N718_9TELE</name>
<keyword evidence="6" id="KW-1185">Reference proteome</keyword>
<evidence type="ECO:0000256" key="2">
    <source>
        <dbReference type="SAM" id="Coils"/>
    </source>
</evidence>
<feature type="compositionally biased region" description="Polar residues" evidence="3">
    <location>
        <begin position="145"/>
        <end position="161"/>
    </location>
</feature>
<dbReference type="EMBL" id="JAFBMS010000111">
    <property type="protein sequence ID" value="KAG9335746.1"/>
    <property type="molecule type" value="Genomic_DNA"/>
</dbReference>
<dbReference type="SUPFAM" id="SSF53383">
    <property type="entry name" value="PLP-dependent transferases"/>
    <property type="match status" value="1"/>
</dbReference>
<sequence>MDFRGKKYERGSNWSDPEVVELLQLWADDSVQIELESWGTVIAHQVLQGTPGSEAFHLHNIPAAAFGSPSSGTLLFGHPPKPGDLLEIKCEDVDSDDGLLNSDPPPPELLYQTNSGEEPDADSKSLGLDQEDLVEMGRGEGVANSGFSPSGFSDQNMATSSGTGGSTVAAPAVDVGGGAGEDGDRPESGERVLRQRKRRRAGRGGGGAEGRGRAGLDEALVRFLSWQRVAEERLLSLEEARLEREAEAEERRERMEQRRAEQDRQHELRLFTVFATALSAIHGGPRPAPSPTAPAPATSSSPNPAEPQGESRKDPDSGPTQSSIYLSARGNHFCHHKGILQEGYALYHGNKHDATSNPDGIINLGTSENKLCYDLLSKRLTQVDMLHVDPALLEYPDWKGHRFLREEVASFLTQYCNSPCPLRAENVVVMNGCGSLFSAIAAVICDPGDAVLVPTPFYGVIKENVGLYSGVRLVHTHLDCQVSGNEESPFQLTVEKLEKSLQQAKAEGVKVRAVVLVNPHNPLAVIYSAQQMTAFLEFAKRHELHAIVDEVYMLTVFGESASFSSDFALSGLRMGVVYSQNREFVAALDQVGSFHGVSGTNQHQNHARLRAAHHYVTGELKDMGIPYLHSQACFYVWADFRKVLPEQSFEAERKLWRCFLKHRLLISCGMQRLRKALEEVGWECGSPRQGEAHPEAGGMENGDRGLDGSRPLTSTDEAEPKQDSPAPDDSAAALSLAGDDFVTLDCQTTSQNSTGSSLDSLIGTLRQQIRSSDWLEKNTPELSAGEDPELLEVFRDLLQRARK</sequence>
<evidence type="ECO:0000313" key="5">
    <source>
        <dbReference type="EMBL" id="KAG9335746.1"/>
    </source>
</evidence>
<feature type="region of interest" description="Disordered" evidence="3">
    <location>
        <begin position="139"/>
        <end position="213"/>
    </location>
</feature>
<dbReference type="GO" id="GO:0008483">
    <property type="term" value="F:transaminase activity"/>
    <property type="evidence" value="ECO:0007669"/>
    <property type="project" value="TreeGrafter"/>
</dbReference>
<dbReference type="Gene3D" id="3.90.1150.10">
    <property type="entry name" value="Aspartate Aminotransferase, domain 1"/>
    <property type="match status" value="2"/>
</dbReference>
<dbReference type="Pfam" id="PF00155">
    <property type="entry name" value="Aminotran_1_2"/>
    <property type="match status" value="1"/>
</dbReference>
<dbReference type="InterPro" id="IPR004839">
    <property type="entry name" value="Aminotransferase_I/II_large"/>
</dbReference>
<dbReference type="AlphaFoldDB" id="A0A8T2N718"/>
<accession>A0A8T2N718</accession>
<dbReference type="GO" id="GO:0030170">
    <property type="term" value="F:pyridoxal phosphate binding"/>
    <property type="evidence" value="ECO:0007669"/>
    <property type="project" value="InterPro"/>
</dbReference>
<dbReference type="InterPro" id="IPR015421">
    <property type="entry name" value="PyrdxlP-dep_Trfase_major"/>
</dbReference>
<organism evidence="5 6">
    <name type="scientific">Albula glossodonta</name>
    <name type="common">roundjaw bonefish</name>
    <dbReference type="NCBI Taxonomy" id="121402"/>
    <lineage>
        <taxon>Eukaryota</taxon>
        <taxon>Metazoa</taxon>
        <taxon>Chordata</taxon>
        <taxon>Craniata</taxon>
        <taxon>Vertebrata</taxon>
        <taxon>Euteleostomi</taxon>
        <taxon>Actinopterygii</taxon>
        <taxon>Neopterygii</taxon>
        <taxon>Teleostei</taxon>
        <taxon>Albuliformes</taxon>
        <taxon>Albulidae</taxon>
        <taxon>Albula</taxon>
    </lineage>
</organism>
<dbReference type="PRINTS" id="PR00753">
    <property type="entry name" value="ACCSYNTHASE"/>
</dbReference>
<dbReference type="GO" id="GO:0006520">
    <property type="term" value="P:amino acid metabolic process"/>
    <property type="evidence" value="ECO:0007669"/>
    <property type="project" value="TreeGrafter"/>
</dbReference>
<evidence type="ECO:0000256" key="3">
    <source>
        <dbReference type="SAM" id="MobiDB-lite"/>
    </source>
</evidence>
<protein>
    <recommendedName>
        <fullName evidence="4">Aminotransferase class I/classII large domain-containing protein</fullName>
    </recommendedName>
</protein>
<reference evidence="5" key="1">
    <citation type="thesis" date="2021" institute="BYU ScholarsArchive" country="Provo, UT, USA">
        <title>Applications of and Algorithms for Genome Assembly and Genomic Analyses with an Emphasis on Marine Teleosts.</title>
        <authorList>
            <person name="Pickett B.D."/>
        </authorList>
    </citation>
    <scope>NUCLEOTIDE SEQUENCE</scope>
    <source>
        <strain evidence="5">HI-2016</strain>
    </source>
</reference>
<dbReference type="Gene3D" id="3.40.640.10">
    <property type="entry name" value="Type I PLP-dependent aspartate aminotransferase-like (Major domain)"/>
    <property type="match status" value="1"/>
</dbReference>
<dbReference type="InterPro" id="IPR015422">
    <property type="entry name" value="PyrdxlP-dep_Trfase_small"/>
</dbReference>
<comment type="caution">
    <text evidence="5">The sequence shown here is derived from an EMBL/GenBank/DDBJ whole genome shotgun (WGS) entry which is preliminary data.</text>
</comment>
<feature type="region of interest" description="Disordered" evidence="3">
    <location>
        <begin position="94"/>
        <end position="125"/>
    </location>
</feature>
<dbReference type="InterPro" id="IPR050478">
    <property type="entry name" value="Ethylene_sulfur-biosynth"/>
</dbReference>
<feature type="coiled-coil region" evidence="2">
    <location>
        <begin position="232"/>
        <end position="265"/>
    </location>
</feature>
<feature type="region of interest" description="Disordered" evidence="3">
    <location>
        <begin position="684"/>
        <end position="732"/>
    </location>
</feature>
<feature type="compositionally biased region" description="Low complexity" evidence="3">
    <location>
        <begin position="295"/>
        <end position="307"/>
    </location>
</feature>
<feature type="region of interest" description="Disordered" evidence="3">
    <location>
        <begin position="281"/>
        <end position="324"/>
    </location>
</feature>
<dbReference type="PANTHER" id="PTHR43795:SF17">
    <property type="entry name" value="1-AMINOCYCLOPROPANE-1-CARBOXYLATE SYNTHASE-LIKE PROTEIN 1"/>
    <property type="match status" value="1"/>
</dbReference>
<feature type="compositionally biased region" description="Low complexity" evidence="3">
    <location>
        <begin position="723"/>
        <end position="732"/>
    </location>
</feature>
<dbReference type="Proteomes" id="UP000824540">
    <property type="component" value="Unassembled WGS sequence"/>
</dbReference>
<dbReference type="CDD" id="cd00609">
    <property type="entry name" value="AAT_like"/>
    <property type="match status" value="1"/>
</dbReference>
<dbReference type="PANTHER" id="PTHR43795">
    <property type="entry name" value="BIFUNCTIONAL ASPARTATE AMINOTRANSFERASE AND GLUTAMATE/ASPARTATE-PREPHENATE AMINOTRANSFERASE-RELATED"/>
    <property type="match status" value="1"/>
</dbReference>
<dbReference type="OrthoDB" id="7042322at2759"/>
<keyword evidence="1" id="KW-0663">Pyridoxal phosphate</keyword>
<evidence type="ECO:0000256" key="1">
    <source>
        <dbReference type="ARBA" id="ARBA00022898"/>
    </source>
</evidence>
<proteinExistence type="predicted"/>
<evidence type="ECO:0000313" key="6">
    <source>
        <dbReference type="Proteomes" id="UP000824540"/>
    </source>
</evidence>
<feature type="compositionally biased region" description="Basic and acidic residues" evidence="3">
    <location>
        <begin position="182"/>
        <end position="193"/>
    </location>
</feature>
<gene>
    <name evidence="5" type="ORF">JZ751_004175</name>
</gene>
<evidence type="ECO:0000259" key="4">
    <source>
        <dbReference type="Pfam" id="PF00155"/>
    </source>
</evidence>
<keyword evidence="2" id="KW-0175">Coiled coil</keyword>
<dbReference type="InterPro" id="IPR015424">
    <property type="entry name" value="PyrdxlP-dep_Trfase"/>
</dbReference>